<dbReference type="InterPro" id="IPR011701">
    <property type="entry name" value="MFS"/>
</dbReference>
<dbReference type="Gene3D" id="1.20.1250.20">
    <property type="entry name" value="MFS general substrate transporter like domains"/>
    <property type="match status" value="2"/>
</dbReference>
<feature type="transmembrane region" description="Helical" evidence="2">
    <location>
        <begin position="12"/>
        <end position="39"/>
    </location>
</feature>
<dbReference type="Proteomes" id="UP000694844">
    <property type="component" value="Chromosome 5"/>
</dbReference>
<dbReference type="AlphaFoldDB" id="A0A8B8EF66"/>
<dbReference type="InterPro" id="IPR036259">
    <property type="entry name" value="MFS_trans_sf"/>
</dbReference>
<accession>A0A8B8EF66</accession>
<feature type="transmembrane region" description="Helical" evidence="2">
    <location>
        <begin position="51"/>
        <end position="72"/>
    </location>
</feature>
<protein>
    <submittedName>
        <fullName evidence="5">LOW QUALITY PROTEIN: monocarboxylate transporter 12-like</fullName>
    </submittedName>
</protein>
<feature type="transmembrane region" description="Helical" evidence="2">
    <location>
        <begin position="213"/>
        <end position="232"/>
    </location>
</feature>
<name>A0A8B8EF66_CRAVI</name>
<evidence type="ECO:0000256" key="1">
    <source>
        <dbReference type="ARBA" id="ARBA00004141"/>
    </source>
</evidence>
<dbReference type="GO" id="GO:0016020">
    <property type="term" value="C:membrane"/>
    <property type="evidence" value="ECO:0007669"/>
    <property type="project" value="UniProtKB-SubCell"/>
</dbReference>
<organism evidence="4 5">
    <name type="scientific">Crassostrea virginica</name>
    <name type="common">Eastern oyster</name>
    <dbReference type="NCBI Taxonomy" id="6565"/>
    <lineage>
        <taxon>Eukaryota</taxon>
        <taxon>Metazoa</taxon>
        <taxon>Spiralia</taxon>
        <taxon>Lophotrochozoa</taxon>
        <taxon>Mollusca</taxon>
        <taxon>Bivalvia</taxon>
        <taxon>Autobranchia</taxon>
        <taxon>Pteriomorphia</taxon>
        <taxon>Ostreida</taxon>
        <taxon>Ostreoidea</taxon>
        <taxon>Ostreidae</taxon>
        <taxon>Crassostrea</taxon>
    </lineage>
</organism>
<feature type="transmembrane region" description="Helical" evidence="2">
    <location>
        <begin position="372"/>
        <end position="393"/>
    </location>
</feature>
<feature type="transmembrane region" description="Helical" evidence="2">
    <location>
        <begin position="346"/>
        <end position="366"/>
    </location>
</feature>
<feature type="transmembrane region" description="Helical" evidence="2">
    <location>
        <begin position="252"/>
        <end position="272"/>
    </location>
</feature>
<proteinExistence type="predicted"/>
<dbReference type="GO" id="GO:0008028">
    <property type="term" value="F:monocarboxylic acid transmembrane transporter activity"/>
    <property type="evidence" value="ECO:0007669"/>
    <property type="project" value="TreeGrafter"/>
</dbReference>
<dbReference type="RefSeq" id="XP_022338324.1">
    <property type="nucleotide sequence ID" value="XM_022482616.1"/>
</dbReference>
<feature type="transmembrane region" description="Helical" evidence="2">
    <location>
        <begin position="308"/>
        <end position="334"/>
    </location>
</feature>
<dbReference type="InterPro" id="IPR050327">
    <property type="entry name" value="Proton-linked_MCT"/>
</dbReference>
<evidence type="ECO:0000259" key="3">
    <source>
        <dbReference type="PROSITE" id="PS50850"/>
    </source>
</evidence>
<dbReference type="OrthoDB" id="10060767at2759"/>
<keyword evidence="2" id="KW-0812">Transmembrane</keyword>
<dbReference type="Pfam" id="PF07690">
    <property type="entry name" value="MFS_1"/>
    <property type="match status" value="1"/>
</dbReference>
<dbReference type="InterPro" id="IPR020846">
    <property type="entry name" value="MFS_dom"/>
</dbReference>
<dbReference type="PANTHER" id="PTHR11360">
    <property type="entry name" value="MONOCARBOXYLATE TRANSPORTER"/>
    <property type="match status" value="1"/>
</dbReference>
<gene>
    <name evidence="5" type="primary">LOC111133893</name>
</gene>
<evidence type="ECO:0000313" key="4">
    <source>
        <dbReference type="Proteomes" id="UP000694844"/>
    </source>
</evidence>
<dbReference type="GeneID" id="111133893"/>
<feature type="transmembrane region" description="Helical" evidence="2">
    <location>
        <begin position="171"/>
        <end position="192"/>
    </location>
</feature>
<dbReference type="PANTHER" id="PTHR11360:SF284">
    <property type="entry name" value="EG:103B4.3 PROTEIN-RELATED"/>
    <property type="match status" value="1"/>
</dbReference>
<feature type="domain" description="Major facilitator superfamily (MFS) profile" evidence="3">
    <location>
        <begin position="1"/>
        <end position="398"/>
    </location>
</feature>
<sequence length="464" mass="50133">MMIGFINKNYRWLVVLASCSVRAIVYGVTYTSGIVYVIILRNFQTGEAETSWISSIITTVMFASGPPTGPVLQRLGWQWTAFASGLIAGTGLVLSSLSPSLPFLILSYGFITGFGCGMAYLVACVTVPVYFRAYPRQKSAVAMAACGTGLGTFVFSPIVQTLDANYGWRGMFIVLAGVAVQFCSIGILFRPVSNVQVYECRKTIATWTFMRNPGFYVTHAGFLLTAFGDSVIYGHLGEYAETLGYSAAEGAYLYSVVGLSAMLLKLLQGIALDARSSLFFPIQLAIIFYLLGGIATSTLLLTQTYAMLIVYSSLFGANNAASGGAIVIGILEAYYGQENLELTIGANLAFLGIGNLLGSPIAGIIFETYESYTPVLILVSLVKVLSSLLFLWASKCFPEIKETIRVKISTNKKISSKNNEGTDIANDNVKDEESALLTMESGRFSYSKLPSENSAKKTEIHPNK</sequence>
<feature type="transmembrane region" description="Helical" evidence="2">
    <location>
        <begin position="79"/>
        <end position="97"/>
    </location>
</feature>
<keyword evidence="4" id="KW-1185">Reference proteome</keyword>
<reference evidence="5" key="1">
    <citation type="submission" date="2025-08" db="UniProtKB">
        <authorList>
            <consortium name="RefSeq"/>
        </authorList>
    </citation>
    <scope>IDENTIFICATION</scope>
    <source>
        <tissue evidence="5">Whole sample</tissue>
    </source>
</reference>
<evidence type="ECO:0000313" key="5">
    <source>
        <dbReference type="RefSeq" id="XP_022338324.1"/>
    </source>
</evidence>
<dbReference type="PROSITE" id="PS50850">
    <property type="entry name" value="MFS"/>
    <property type="match status" value="1"/>
</dbReference>
<evidence type="ECO:0000256" key="2">
    <source>
        <dbReference type="SAM" id="Phobius"/>
    </source>
</evidence>
<dbReference type="SUPFAM" id="SSF103473">
    <property type="entry name" value="MFS general substrate transporter"/>
    <property type="match status" value="1"/>
</dbReference>
<feature type="transmembrane region" description="Helical" evidence="2">
    <location>
        <begin position="140"/>
        <end position="159"/>
    </location>
</feature>
<keyword evidence="2" id="KW-1133">Transmembrane helix</keyword>
<dbReference type="KEGG" id="cvn:111133893"/>
<comment type="subcellular location">
    <subcellularLocation>
        <location evidence="1">Membrane</location>
        <topology evidence="1">Multi-pass membrane protein</topology>
    </subcellularLocation>
</comment>
<keyword evidence="2" id="KW-0472">Membrane</keyword>
<feature type="transmembrane region" description="Helical" evidence="2">
    <location>
        <begin position="284"/>
        <end position="302"/>
    </location>
</feature>
<feature type="transmembrane region" description="Helical" evidence="2">
    <location>
        <begin position="103"/>
        <end position="131"/>
    </location>
</feature>